<reference evidence="1 2" key="1">
    <citation type="submission" date="2015-07" db="EMBL/GenBank/DDBJ databases">
        <title>Draft genome of Achromobacter spanius.</title>
        <authorList>
            <person name="Wang X."/>
        </authorList>
    </citation>
    <scope>NUCLEOTIDE SEQUENCE [LARGE SCALE GENOMIC DNA]</scope>
    <source>
        <strain evidence="1 2">CGMCC9173</strain>
    </source>
</reference>
<dbReference type="Pfam" id="PF06299">
    <property type="entry name" value="DUF1045"/>
    <property type="match status" value="1"/>
</dbReference>
<sequence length="249" mass="26911">MTMPLAHRYALYLSPSGPWRECGSRWLGRCADTGALLPPLPGQPDASRGWTDAPRHYGLHATLKPPFRLASGATPQALDAEVKKLVAGISPFDLMLECETLRGFLAWRIADADTSGQARIQALADAAVQALDAFRAPPTPEEIARRQPHALTPEQQAMLARWGYPYVFDTYTFHITLTGKLEGDALEQAQRRIAAFADPLRGQAMPVSGVSLFVQPEPGADFVAARHYHFDGTQSDAIGASALQGPAAP</sequence>
<evidence type="ECO:0000313" key="2">
    <source>
        <dbReference type="Proteomes" id="UP000037511"/>
    </source>
</evidence>
<comment type="caution">
    <text evidence="1">The sequence shown here is derived from an EMBL/GenBank/DDBJ whole genome shotgun (WGS) entry which is preliminary data.</text>
</comment>
<evidence type="ECO:0000313" key="1">
    <source>
        <dbReference type="EMBL" id="KNE25750.1"/>
    </source>
</evidence>
<dbReference type="EMBL" id="LGVG01000031">
    <property type="protein sequence ID" value="KNE25750.1"/>
    <property type="molecule type" value="Genomic_DNA"/>
</dbReference>
<accession>A0AAW3HYW5</accession>
<organism evidence="1 2">
    <name type="scientific">Achromobacter spanius</name>
    <dbReference type="NCBI Taxonomy" id="217203"/>
    <lineage>
        <taxon>Bacteria</taxon>
        <taxon>Pseudomonadati</taxon>
        <taxon>Pseudomonadota</taxon>
        <taxon>Betaproteobacteria</taxon>
        <taxon>Burkholderiales</taxon>
        <taxon>Alcaligenaceae</taxon>
        <taxon>Achromobacter</taxon>
    </lineage>
</organism>
<evidence type="ECO:0008006" key="3">
    <source>
        <dbReference type="Google" id="ProtNLM"/>
    </source>
</evidence>
<name>A0AAW3HYW5_9BURK</name>
<protein>
    <recommendedName>
        <fullName evidence="3">Phosphonate metabolism protein</fullName>
    </recommendedName>
</protein>
<dbReference type="Proteomes" id="UP000037511">
    <property type="component" value="Unassembled WGS sequence"/>
</dbReference>
<dbReference type="AlphaFoldDB" id="A0AAW3HYW5"/>
<dbReference type="Gene3D" id="3.90.1140.10">
    <property type="entry name" value="Cyclic phosphodiesterase"/>
    <property type="match status" value="1"/>
</dbReference>
<dbReference type="InterPro" id="IPR009389">
    <property type="entry name" value="DUF1045"/>
</dbReference>
<proteinExistence type="predicted"/>
<gene>
    <name evidence="1" type="ORF">AFM18_20970</name>
</gene>
<dbReference type="PIRSF" id="PIRSF033328">
    <property type="entry name" value="Phest_Mll4975"/>
    <property type="match status" value="1"/>
</dbReference>